<evidence type="ECO:0000256" key="5">
    <source>
        <dbReference type="SAM" id="MobiDB-lite"/>
    </source>
</evidence>
<name>A0A1B5KX98_USTVR</name>
<evidence type="ECO:0000313" key="8">
    <source>
        <dbReference type="Proteomes" id="UP000027002"/>
    </source>
</evidence>
<evidence type="ECO:0000313" key="9">
    <source>
        <dbReference type="Proteomes" id="UP000054053"/>
    </source>
</evidence>
<dbReference type="OrthoDB" id="185373at2759"/>
<dbReference type="RefSeq" id="XP_042994955.1">
    <property type="nucleotide sequence ID" value="XM_043139021.1"/>
</dbReference>
<protein>
    <recommendedName>
        <fullName evidence="10">CoxI translation protein CYA5</fullName>
    </recommendedName>
</protein>
<comment type="similarity">
    <text evidence="1">Belongs to the CCM1 family.</text>
</comment>
<sequence length="1282" mass="143907">MLERTAATLEYRTIQRVLSKPGRSSERLRQLHTGFWQHGASAIELSSTWPASIRALQREEEAVDPAAPSPQTGLLASAFLLDFLYPGGARALLRRFYPRMPRPQDGARPDGVSQTRNLFSHSVATEADAPVLFRCGDGASRRGDQVRQYATQSTQSPSHEQLGSAVERNPSVPEPQQHSSATDDGHSPSSRGAGIGILKDLLSRPQERSYHDVWDLYCRLDGEQKQAMRAAVTVYLSTSSNIVETGRALSLLRQTPVDQWDDDLQAAGVLLHLRAGNKPAAIEQLTTGLTLRLSRAGLEILLQDALQNKDWPALLKIWLGYHSILGPKTDSIPEPQINERYWTANIPDLANLYFAFERYLEAETVEPVRAINLYADTRLGLEALRRWLAEQALRQPCSPRQARAILRIWNNQGLFQQYLDRMLRRWKEGSETRAGLAILSDIYSDYGKLDDTKTPVSLLQKLFEFYYPANAAGLTQVYRDWHQAWGDLDQWGYEKFLKFYSATGDVQAVKDLWARYTQKFPNVLTMPMGFRSTLNLYAQIGDVAGAEQEFRTMTDKYGIRPDIDSWNSLLKCYTKTDDQARAVECFEQIQKVSHPDSFTYAQVMAMAAKRGDMPTVLGYFDQAQRQGVLLSKEMALSLVMVCCHNDRLVDAERICAEFSERNTTSTLVWNQLIYFYGLKGNLDKCQELLMTMKKYGLEWDNQTHEFLLQAMVHVDQIQPAYRLLQKARENGMFPVGPEHFAVVMSGAVRAGQLSLAEAVMTQMRWLGLAVPFKAHVSYVEAAVRRSPSAERTEALAKDLVDHLLAMLPSQRPRQAASGADPPAWTAPGGLVELKKQTKHVGRAVFLLVELRAFQTVEQLVTAYMEAFPEYKERNTLPPEIASALMLGYLKDGRFDRVREMWEQAVDAALATCASPEGTIYPAHQYELARPLNVVAKAFRETNDGRGLLAAVEQVTSAGFRLTNTNWNLAIRYLTEMGLWEPAMEWCEEKLMPRWGGWAPATESPEERRDLKNTRVLKASKATVLGLQRQWLKLRKLAAWSADVSAKLLDIEQRHPALHQAFTTTDYELLPAALVSPKRRSMTKAIRDMLKPLSHDELRATKKALQRQLRVERRGKTGAPSSRTAARRESRQTLRAKGSPNEEALPEKKPATEAQDTAGQTSQPAYRVKDSRNEEAGPEKKPATEAQDTAGRKSQQLAQLAENSRNEKTILERKLAAKARRAANREKRRPLQDEDLETVKMILKRKLAGAGDMSKRAGDGGERIRNGDNTGGGGQAPGHPGGT</sequence>
<dbReference type="GeneID" id="66062301"/>
<feature type="compositionally biased region" description="Polar residues" evidence="5">
    <location>
        <begin position="1191"/>
        <end position="1202"/>
    </location>
</feature>
<dbReference type="KEGG" id="uvi:66062301"/>
<dbReference type="Pfam" id="PF01535">
    <property type="entry name" value="PPR"/>
    <property type="match status" value="1"/>
</dbReference>
<reference evidence="9" key="2">
    <citation type="journal article" date="2016" name="Genome Announc.">
        <title>Genome sequence of Ustilaginoidea virens IPU010, a rice pathogenic fungus causing false smut.</title>
        <authorList>
            <person name="Kumagai T."/>
            <person name="Ishii T."/>
            <person name="Terai G."/>
            <person name="Umemura M."/>
            <person name="Machida M."/>
            <person name="Asai K."/>
        </authorList>
    </citation>
    <scope>NUCLEOTIDE SEQUENCE [LARGE SCALE GENOMIC DNA]</scope>
    <source>
        <strain evidence="9">IPU010</strain>
    </source>
</reference>
<feature type="compositionally biased region" description="Basic and acidic residues" evidence="5">
    <location>
        <begin position="1252"/>
        <end position="1265"/>
    </location>
</feature>
<dbReference type="InterPro" id="IPR002885">
    <property type="entry name" value="PPR_rpt"/>
</dbReference>
<feature type="region of interest" description="Disordered" evidence="5">
    <location>
        <begin position="1247"/>
        <end position="1282"/>
    </location>
</feature>
<dbReference type="EMBL" id="BBTG02000007">
    <property type="protein sequence ID" value="GAO15667.1"/>
    <property type="molecule type" value="Genomic_DNA"/>
</dbReference>
<accession>A0A1B5KX98</accession>
<feature type="compositionally biased region" description="Basic and acidic residues" evidence="5">
    <location>
        <begin position="1203"/>
        <end position="1214"/>
    </location>
</feature>
<dbReference type="Gene3D" id="1.25.40.10">
    <property type="entry name" value="Tetratricopeptide repeat domain"/>
    <property type="match status" value="2"/>
</dbReference>
<comment type="function">
    <text evidence="3">Regulates mitochondrial small subunit maturation by controlling 15S rRNA 5'-end processing. Localizes to the 5' precursor of the 15S rRNA in a position that is subsequently occupied by mS47 in the mature yeast mtSSU. Uses structure and sequence-specific RNA recognition, binding to a single-stranded region of the precursor and specifically recognizing bases -6 to -1. The exchange of Ccm1 for mS47 is coupled to the irreversible removal of precursor rRNA that is accompanied by conformational changes of the mitoribosomal proteins uS5m and mS26. These conformational changes signal completion of 5'-end rRNA processing through protection of the mature 5'-end of the 15S rRNA and stabilization of mS47. The removal of the 5' precursor together with the dissociation of Ccm1 may be catalyzed by the 5'-3' exoribonuclease Pet127. Involved in the specific removal of group I introns in mitochondrial encoded transcripts.</text>
</comment>
<dbReference type="EMBL" id="CP072753">
    <property type="protein sequence ID" value="QUC17282.1"/>
    <property type="molecule type" value="Genomic_DNA"/>
</dbReference>
<evidence type="ECO:0000256" key="4">
    <source>
        <dbReference type="ARBA" id="ARBA00044511"/>
    </source>
</evidence>
<feature type="compositionally biased region" description="Polar residues" evidence="5">
    <location>
        <begin position="1153"/>
        <end position="1163"/>
    </location>
</feature>
<proteinExistence type="inferred from homology"/>
<keyword evidence="8" id="KW-1185">Reference proteome</keyword>
<dbReference type="PANTHER" id="PTHR47447:SF24">
    <property type="entry name" value="PENTATRICOPEPTIDE REPEAT-CONTAINING PROTEIN"/>
    <property type="match status" value="1"/>
</dbReference>
<feature type="region of interest" description="Disordered" evidence="5">
    <location>
        <begin position="1096"/>
        <end position="1233"/>
    </location>
</feature>
<organism evidence="6 9">
    <name type="scientific">Ustilaginoidea virens</name>
    <name type="common">Rice false smut fungus</name>
    <name type="synonym">Villosiclava virens</name>
    <dbReference type="NCBI Taxonomy" id="1159556"/>
    <lineage>
        <taxon>Eukaryota</taxon>
        <taxon>Fungi</taxon>
        <taxon>Dikarya</taxon>
        <taxon>Ascomycota</taxon>
        <taxon>Pezizomycotina</taxon>
        <taxon>Sordariomycetes</taxon>
        <taxon>Hypocreomycetidae</taxon>
        <taxon>Hypocreales</taxon>
        <taxon>Clavicipitaceae</taxon>
        <taxon>Ustilaginoidea</taxon>
    </lineage>
</organism>
<gene>
    <name evidence="7" type="ORF">UV8b_01523</name>
    <name evidence="6" type="ORF">UVI_02019180</name>
</gene>
<feature type="compositionally biased region" description="Polar residues" evidence="5">
    <location>
        <begin position="148"/>
        <end position="161"/>
    </location>
</feature>
<dbReference type="Pfam" id="PF13812">
    <property type="entry name" value="PPR_3"/>
    <property type="match status" value="1"/>
</dbReference>
<comment type="subunit">
    <text evidence="4">Binds to mitochondrial small subunit 15S rRNA.</text>
</comment>
<keyword evidence="2" id="KW-0677">Repeat</keyword>
<feature type="compositionally biased region" description="Gly residues" evidence="5">
    <location>
        <begin position="1268"/>
        <end position="1282"/>
    </location>
</feature>
<feature type="compositionally biased region" description="Basic and acidic residues" evidence="5">
    <location>
        <begin position="1166"/>
        <end position="1182"/>
    </location>
</feature>
<reference evidence="7" key="3">
    <citation type="submission" date="2020-03" db="EMBL/GenBank/DDBJ databases">
        <title>A mixture of massive structural variations and highly conserved coding sequences in Ustilaginoidea virens genome.</title>
        <authorList>
            <person name="Zhang K."/>
            <person name="Zhao Z."/>
            <person name="Zhang Z."/>
            <person name="Li Y."/>
            <person name="Hsiang T."/>
            <person name="Sun W."/>
        </authorList>
    </citation>
    <scope>NUCLEOTIDE SEQUENCE</scope>
    <source>
        <strain evidence="7">UV-8b</strain>
    </source>
</reference>
<feature type="compositionally biased region" description="Basic and acidic residues" evidence="5">
    <location>
        <begin position="1222"/>
        <end position="1231"/>
    </location>
</feature>
<dbReference type="SUPFAM" id="SSF48452">
    <property type="entry name" value="TPR-like"/>
    <property type="match status" value="1"/>
</dbReference>
<evidence type="ECO:0000256" key="3">
    <source>
        <dbReference type="ARBA" id="ARBA00044493"/>
    </source>
</evidence>
<evidence type="ECO:0000313" key="6">
    <source>
        <dbReference type="EMBL" id="GAO15667.1"/>
    </source>
</evidence>
<dbReference type="Proteomes" id="UP000027002">
    <property type="component" value="Chromosome 1"/>
</dbReference>
<evidence type="ECO:0000256" key="2">
    <source>
        <dbReference type="ARBA" id="ARBA00022737"/>
    </source>
</evidence>
<evidence type="ECO:0008006" key="10">
    <source>
        <dbReference type="Google" id="ProtNLM"/>
    </source>
</evidence>
<dbReference type="Proteomes" id="UP000054053">
    <property type="component" value="Unassembled WGS sequence"/>
</dbReference>
<evidence type="ECO:0000256" key="1">
    <source>
        <dbReference type="ARBA" id="ARBA00006192"/>
    </source>
</evidence>
<dbReference type="PANTHER" id="PTHR47447">
    <property type="entry name" value="OS03G0856100 PROTEIN"/>
    <property type="match status" value="1"/>
</dbReference>
<feature type="region of interest" description="Disordered" evidence="5">
    <location>
        <begin position="143"/>
        <end position="194"/>
    </location>
</feature>
<dbReference type="InterPro" id="IPR011990">
    <property type="entry name" value="TPR-like_helical_dom_sf"/>
</dbReference>
<reference evidence="6" key="1">
    <citation type="journal article" date="2016" name="Genome Announc.">
        <title>Genome Sequence of Ustilaginoidea virens IPU010, a Rice Pathogenic Fungus Causing False Smut.</title>
        <authorList>
            <person name="Kumagai T."/>
            <person name="Ishii T."/>
            <person name="Terai G."/>
            <person name="Umemura M."/>
            <person name="Machida M."/>
            <person name="Asai K."/>
        </authorList>
    </citation>
    <scope>NUCLEOTIDE SEQUENCE [LARGE SCALE GENOMIC DNA]</scope>
    <source>
        <strain evidence="6">IPU010</strain>
    </source>
</reference>
<evidence type="ECO:0000313" key="7">
    <source>
        <dbReference type="EMBL" id="QUC17282.1"/>
    </source>
</evidence>